<evidence type="ECO:0000313" key="3">
    <source>
        <dbReference type="Proteomes" id="UP001374535"/>
    </source>
</evidence>
<keyword evidence="1" id="KW-0812">Transmembrane</keyword>
<dbReference type="Proteomes" id="UP001374535">
    <property type="component" value="Chromosome 9"/>
</dbReference>
<sequence length="227" mass="24896">MVPKAYHPPSRGLKYPFLVKRLACMVIAGDARSDTLDILQPANFTPEMVSKMEEEFVLLRNAFVEALIGDDHIACILPSFVKNILYEVLHKHKRCKLRLVGGLYEDLLSLAVASVEAEAAVGNAVATSLFGDRGKKCVHGLFLTVVGNLQSTQSIAKSSNKDSAMNGCIRFFDSGHTVKNSESAILMPAWTAMPEESFCFEVLVFNAIVVGAYMAINYSSLRFLLDS</sequence>
<dbReference type="AlphaFoldDB" id="A0AAQ3MTQ8"/>
<name>A0AAQ3MTQ8_VIGMU</name>
<protein>
    <submittedName>
        <fullName evidence="2">Uncharacterized protein</fullName>
    </submittedName>
</protein>
<evidence type="ECO:0000256" key="1">
    <source>
        <dbReference type="SAM" id="Phobius"/>
    </source>
</evidence>
<accession>A0AAQ3MTQ8</accession>
<reference evidence="2 3" key="1">
    <citation type="journal article" date="2023" name="Life. Sci Alliance">
        <title>Evolutionary insights into 3D genome organization and epigenetic landscape of Vigna mungo.</title>
        <authorList>
            <person name="Junaid A."/>
            <person name="Singh B."/>
            <person name="Bhatia S."/>
        </authorList>
    </citation>
    <scope>NUCLEOTIDE SEQUENCE [LARGE SCALE GENOMIC DNA]</scope>
    <source>
        <strain evidence="2">Urdbean</strain>
    </source>
</reference>
<feature type="transmembrane region" description="Helical" evidence="1">
    <location>
        <begin position="203"/>
        <end position="225"/>
    </location>
</feature>
<keyword evidence="1" id="KW-1133">Transmembrane helix</keyword>
<dbReference type="EMBL" id="CP144692">
    <property type="protein sequence ID" value="WVY97449.1"/>
    <property type="molecule type" value="Genomic_DNA"/>
</dbReference>
<evidence type="ECO:0000313" key="2">
    <source>
        <dbReference type="EMBL" id="WVY97449.1"/>
    </source>
</evidence>
<proteinExistence type="predicted"/>
<keyword evidence="3" id="KW-1185">Reference proteome</keyword>
<keyword evidence="1" id="KW-0472">Membrane</keyword>
<gene>
    <name evidence="2" type="ORF">V8G54_029600</name>
</gene>
<organism evidence="2 3">
    <name type="scientific">Vigna mungo</name>
    <name type="common">Black gram</name>
    <name type="synonym">Phaseolus mungo</name>
    <dbReference type="NCBI Taxonomy" id="3915"/>
    <lineage>
        <taxon>Eukaryota</taxon>
        <taxon>Viridiplantae</taxon>
        <taxon>Streptophyta</taxon>
        <taxon>Embryophyta</taxon>
        <taxon>Tracheophyta</taxon>
        <taxon>Spermatophyta</taxon>
        <taxon>Magnoliopsida</taxon>
        <taxon>eudicotyledons</taxon>
        <taxon>Gunneridae</taxon>
        <taxon>Pentapetalae</taxon>
        <taxon>rosids</taxon>
        <taxon>fabids</taxon>
        <taxon>Fabales</taxon>
        <taxon>Fabaceae</taxon>
        <taxon>Papilionoideae</taxon>
        <taxon>50 kb inversion clade</taxon>
        <taxon>NPAAA clade</taxon>
        <taxon>indigoferoid/millettioid clade</taxon>
        <taxon>Phaseoleae</taxon>
        <taxon>Vigna</taxon>
    </lineage>
</organism>